<proteinExistence type="inferred from homology"/>
<evidence type="ECO:0000256" key="1">
    <source>
        <dbReference type="ARBA" id="ARBA00004477"/>
    </source>
</evidence>
<evidence type="ECO:0000313" key="13">
    <source>
        <dbReference type="EMBL" id="AMD21693.1"/>
    </source>
</evidence>
<dbReference type="Pfam" id="PF03901">
    <property type="entry name" value="Glyco_transf_22"/>
    <property type="match status" value="1"/>
</dbReference>
<keyword evidence="3" id="KW-0337">GPI-anchor biosynthesis</keyword>
<keyword evidence="7 11" id="KW-0256">Endoplasmic reticulum</keyword>
<evidence type="ECO:0000256" key="6">
    <source>
        <dbReference type="ARBA" id="ARBA00022692"/>
    </source>
</evidence>
<protein>
    <recommendedName>
        <fullName evidence="11">Mannosyltransferase</fullName>
        <ecNumber evidence="11">2.4.1.-</ecNumber>
    </recommendedName>
</protein>
<dbReference type="EC" id="2.4.1.-" evidence="11"/>
<keyword evidence="14" id="KW-1185">Reference proteome</keyword>
<keyword evidence="5" id="KW-0808">Transferase</keyword>
<evidence type="ECO:0000313" key="14">
    <source>
        <dbReference type="Proteomes" id="UP000243052"/>
    </source>
</evidence>
<comment type="pathway">
    <text evidence="2">Glycolipid biosynthesis; glycosylphosphatidylinositol-anchor biosynthesis.</text>
</comment>
<dbReference type="STRING" id="45286.A0A109V0C5"/>
<evidence type="ECO:0000256" key="8">
    <source>
        <dbReference type="ARBA" id="ARBA00022989"/>
    </source>
</evidence>
<evidence type="ECO:0000256" key="12">
    <source>
        <dbReference type="SAM" id="SignalP"/>
    </source>
</evidence>
<evidence type="ECO:0000256" key="11">
    <source>
        <dbReference type="RuleBase" id="RU363075"/>
    </source>
</evidence>
<dbReference type="GO" id="GO:0006506">
    <property type="term" value="P:GPI anchor biosynthetic process"/>
    <property type="evidence" value="ECO:0007669"/>
    <property type="project" value="UniProtKB-KW"/>
</dbReference>
<evidence type="ECO:0000256" key="4">
    <source>
        <dbReference type="ARBA" id="ARBA00022676"/>
    </source>
</evidence>
<evidence type="ECO:0000256" key="9">
    <source>
        <dbReference type="ARBA" id="ARBA00023136"/>
    </source>
</evidence>
<dbReference type="PANTHER" id="PTHR22760">
    <property type="entry name" value="GLYCOSYLTRANSFERASE"/>
    <property type="match status" value="1"/>
</dbReference>
<evidence type="ECO:0000256" key="2">
    <source>
        <dbReference type="ARBA" id="ARBA00004687"/>
    </source>
</evidence>
<dbReference type="PANTHER" id="PTHR22760:SF3">
    <property type="entry name" value="GPI MANNOSYLTRANSFERASE 4"/>
    <property type="match status" value="1"/>
</dbReference>
<comment type="subcellular location">
    <subcellularLocation>
        <location evidence="1 11">Endoplasmic reticulum membrane</location>
        <topology evidence="1 11">Multi-pass membrane protein</topology>
    </subcellularLocation>
</comment>
<dbReference type="RefSeq" id="XP_017988689.1">
    <property type="nucleotide sequence ID" value="XM_018133185.1"/>
</dbReference>
<keyword evidence="8 11" id="KW-1133">Transmembrane helix</keyword>
<keyword evidence="9 11" id="KW-0472">Membrane</keyword>
<evidence type="ECO:0000256" key="7">
    <source>
        <dbReference type="ARBA" id="ARBA00022824"/>
    </source>
</evidence>
<organism evidence="13 14">
    <name type="scientific">Eremothecium sinecaudum</name>
    <dbReference type="NCBI Taxonomy" id="45286"/>
    <lineage>
        <taxon>Eukaryota</taxon>
        <taxon>Fungi</taxon>
        <taxon>Dikarya</taxon>
        <taxon>Ascomycota</taxon>
        <taxon>Saccharomycotina</taxon>
        <taxon>Saccharomycetes</taxon>
        <taxon>Saccharomycetales</taxon>
        <taxon>Saccharomycetaceae</taxon>
        <taxon>Eremothecium</taxon>
    </lineage>
</organism>
<feature type="transmembrane region" description="Helical" evidence="11">
    <location>
        <begin position="312"/>
        <end position="330"/>
    </location>
</feature>
<dbReference type="OrthoDB" id="10066429at2759"/>
<feature type="chain" id="PRO_5007141065" description="Mannosyltransferase" evidence="12">
    <location>
        <begin position="27"/>
        <end position="505"/>
    </location>
</feature>
<dbReference type="AlphaFoldDB" id="A0A109V0C5"/>
<keyword evidence="6 11" id="KW-0812">Transmembrane</keyword>
<keyword evidence="4 11" id="KW-0328">Glycosyltransferase</keyword>
<feature type="signal peptide" evidence="12">
    <location>
        <begin position="1"/>
        <end position="26"/>
    </location>
</feature>
<keyword evidence="12" id="KW-0732">Signal</keyword>
<reference evidence="13 14" key="1">
    <citation type="submission" date="2016-01" db="EMBL/GenBank/DDBJ databases">
        <title>Genome sequence of the yeast Holleya sinecauda.</title>
        <authorList>
            <person name="Dietrich F.S."/>
        </authorList>
    </citation>
    <scope>NUCLEOTIDE SEQUENCE [LARGE SCALE GENOMIC DNA]</scope>
    <source>
        <strain evidence="13 14">ATCC 58844</strain>
    </source>
</reference>
<gene>
    <name evidence="13" type="ORF">AW171_hschr63662</name>
</gene>
<sequence>MNKRLLRSLGLLLGLLVSLQPSYVHPDEHFQSIEILQQQLRGIRGTVAWEFKGGNESRSIVPLYLWYAPAILLSSHLKTVRPLVAMYIMRMQNYLLFLAVWKVSSRVLESSKLRRSSADLLMCTSYVVGGYLSHTFSNSIEAVILLAVLSMMEILVQKPRQEHEEYLISGLMGVAVALGVFNRITFGGFILLPGLLTFGKFYWRHWRSLLVAAGSCLFTAAWIIWADSKIYQSNRWVIAPLNNLLYNINEDNLAQHGLHSRSTHLLVNLPQLLGPALIPALRPRWRMVRIPFLSCISGLLVLSMFKHQEVRFLVPLVPALFLSIETLGFARLISSKTLLNVWLIFNIAMAAIVGIGHQRGVITALNYLKETPVEVQVWWKTYSPPTWILMNQDLTVSTTNFVDGEERVDDIEFRVTENHIVDLKGSDIQLLNHTLTMFLKNGAHVNLIMPDSVLKLATKLRKEYSYELQPLYSSHLHIDLDHIDVKDLSSLRPGITVYNINKIKD</sequence>
<dbReference type="EMBL" id="CP014246">
    <property type="protein sequence ID" value="AMD21693.1"/>
    <property type="molecule type" value="Genomic_DNA"/>
</dbReference>
<dbReference type="GeneID" id="28724996"/>
<evidence type="ECO:0000256" key="5">
    <source>
        <dbReference type="ARBA" id="ARBA00022679"/>
    </source>
</evidence>
<evidence type="ECO:0000256" key="10">
    <source>
        <dbReference type="ARBA" id="ARBA00038466"/>
    </source>
</evidence>
<accession>A0A109V0C5</accession>
<feature type="transmembrane region" description="Helical" evidence="11">
    <location>
        <begin position="205"/>
        <end position="225"/>
    </location>
</feature>
<feature type="transmembrane region" description="Helical" evidence="11">
    <location>
        <begin position="168"/>
        <end position="193"/>
    </location>
</feature>
<evidence type="ECO:0000256" key="3">
    <source>
        <dbReference type="ARBA" id="ARBA00022502"/>
    </source>
</evidence>
<comment type="similarity">
    <text evidence="10">Belongs to the glycosyltransferase 22 family. PIGZ subfamily.</text>
</comment>
<dbReference type="GO" id="GO:0005789">
    <property type="term" value="C:endoplasmic reticulum membrane"/>
    <property type="evidence" value="ECO:0007669"/>
    <property type="project" value="UniProtKB-SubCell"/>
</dbReference>
<name>A0A109V0C5_9SACH</name>
<dbReference type="InterPro" id="IPR005599">
    <property type="entry name" value="GPI_mannosylTrfase"/>
</dbReference>
<dbReference type="GO" id="GO:0000026">
    <property type="term" value="F:alpha-1,2-mannosyltransferase activity"/>
    <property type="evidence" value="ECO:0007669"/>
    <property type="project" value="TreeGrafter"/>
</dbReference>
<feature type="transmembrane region" description="Helical" evidence="11">
    <location>
        <begin position="287"/>
        <end position="306"/>
    </location>
</feature>
<dbReference type="Proteomes" id="UP000243052">
    <property type="component" value="Chromosome vi"/>
</dbReference>
<feature type="transmembrane region" description="Helical" evidence="11">
    <location>
        <begin position="337"/>
        <end position="356"/>
    </location>
</feature>